<dbReference type="InterPro" id="IPR030559">
    <property type="entry name" value="PolZ_Rev3"/>
</dbReference>
<keyword evidence="4" id="KW-0269">Exonuclease</keyword>
<dbReference type="Gene3D" id="3.30.342.10">
    <property type="entry name" value="DNA Polymerase, chain B, domain 1"/>
    <property type="match status" value="1"/>
</dbReference>
<dbReference type="InterPro" id="IPR012337">
    <property type="entry name" value="RNaseH-like_sf"/>
</dbReference>
<comment type="caution">
    <text evidence="4">The sequence shown here is derived from an EMBL/GenBank/DDBJ whole genome shotgun (WGS) entry which is preliminary data.</text>
</comment>
<dbReference type="GO" id="GO:0005634">
    <property type="term" value="C:nucleus"/>
    <property type="evidence" value="ECO:0007669"/>
    <property type="project" value="TreeGrafter"/>
</dbReference>
<evidence type="ECO:0000259" key="3">
    <source>
        <dbReference type="Pfam" id="PF24065"/>
    </source>
</evidence>
<sequence>MKIRIVSLDFYMSNSIPGLDIQYSEFRGASVHHVPVIRIFGSTEEGEKICLHVHGVFPYIYIPYDGQIEVDGFMYQIALGLDKAINISLGQASSNTQHVYKVCLISGIPFYGYHARRHQFLKIYFYNPLIIKKACTLLQNGNILGKIYQHARSTRPVHPPVYDRL</sequence>
<evidence type="ECO:0000313" key="4">
    <source>
        <dbReference type="EMBL" id="KAK9721214.1"/>
    </source>
</evidence>
<protein>
    <submittedName>
        <fullName evidence="4">DNA polymerase family B, exonuclease domain</fullName>
    </submittedName>
</protein>
<dbReference type="InterPro" id="IPR056435">
    <property type="entry name" value="DPOD/Z_N"/>
</dbReference>
<keyword evidence="5" id="KW-1185">Reference proteome</keyword>
<proteinExistence type="predicted"/>
<dbReference type="SUPFAM" id="SSF53098">
    <property type="entry name" value="Ribonuclease H-like"/>
    <property type="match status" value="1"/>
</dbReference>
<gene>
    <name evidence="4" type="ORF">QE152_g21670</name>
</gene>
<reference evidence="4 5" key="1">
    <citation type="journal article" date="2024" name="BMC Genomics">
        <title>De novo assembly and annotation of Popillia japonica's genome with initial clues to its potential as an invasive pest.</title>
        <authorList>
            <person name="Cucini C."/>
            <person name="Boschi S."/>
            <person name="Funari R."/>
            <person name="Cardaioli E."/>
            <person name="Iannotti N."/>
            <person name="Marturano G."/>
            <person name="Paoli F."/>
            <person name="Bruttini M."/>
            <person name="Carapelli A."/>
            <person name="Frati F."/>
            <person name="Nardi F."/>
        </authorList>
    </citation>
    <scope>NUCLEOTIDE SEQUENCE [LARGE SCALE GENOMIC DNA]</scope>
    <source>
        <strain evidence="4">DMR45628</strain>
    </source>
</reference>
<feature type="domain" description="DNA polymerase delta/zeta catalytic subunit N-terminal" evidence="2">
    <location>
        <begin position="55"/>
        <end position="132"/>
    </location>
</feature>
<feature type="domain" description="DNA polymerase zeta catalytic subunit N-terminal" evidence="3">
    <location>
        <begin position="2"/>
        <end position="54"/>
    </location>
</feature>
<keyword evidence="4" id="KW-0378">Hydrolase</keyword>
<evidence type="ECO:0000259" key="2">
    <source>
        <dbReference type="Pfam" id="PF24055"/>
    </source>
</evidence>
<dbReference type="Pfam" id="PF24065">
    <property type="entry name" value="REV3_N"/>
    <property type="match status" value="1"/>
</dbReference>
<comment type="catalytic activity">
    <reaction evidence="1">
        <text>DNA(n) + a 2'-deoxyribonucleoside 5'-triphosphate = DNA(n+1) + diphosphate</text>
        <dbReference type="Rhea" id="RHEA:22508"/>
        <dbReference type="Rhea" id="RHEA-COMP:17339"/>
        <dbReference type="Rhea" id="RHEA-COMP:17340"/>
        <dbReference type="ChEBI" id="CHEBI:33019"/>
        <dbReference type="ChEBI" id="CHEBI:61560"/>
        <dbReference type="ChEBI" id="CHEBI:173112"/>
        <dbReference type="EC" id="2.7.7.7"/>
    </reaction>
</comment>
<dbReference type="PANTHER" id="PTHR45812">
    <property type="entry name" value="DNA POLYMERASE ZETA CATALYTIC SUBUNIT"/>
    <property type="match status" value="1"/>
</dbReference>
<dbReference type="Pfam" id="PF24055">
    <property type="entry name" value="POL3_N"/>
    <property type="match status" value="1"/>
</dbReference>
<dbReference type="InterPro" id="IPR056447">
    <property type="entry name" value="REV3_N"/>
</dbReference>
<accession>A0AAW1KLB1</accession>
<dbReference type="GO" id="GO:0003887">
    <property type="term" value="F:DNA-directed DNA polymerase activity"/>
    <property type="evidence" value="ECO:0007669"/>
    <property type="project" value="UniProtKB-EC"/>
</dbReference>
<name>A0AAW1KLB1_POPJA</name>
<dbReference type="GO" id="GO:0016035">
    <property type="term" value="C:zeta DNA polymerase complex"/>
    <property type="evidence" value="ECO:0007669"/>
    <property type="project" value="InterPro"/>
</dbReference>
<dbReference type="PANTHER" id="PTHR45812:SF1">
    <property type="entry name" value="DNA POLYMERASE ZETA CATALYTIC SUBUNIT"/>
    <property type="match status" value="1"/>
</dbReference>
<dbReference type="GO" id="GO:0000724">
    <property type="term" value="P:double-strand break repair via homologous recombination"/>
    <property type="evidence" value="ECO:0007669"/>
    <property type="project" value="TreeGrafter"/>
</dbReference>
<dbReference type="AlphaFoldDB" id="A0AAW1KLB1"/>
<organism evidence="4 5">
    <name type="scientific">Popillia japonica</name>
    <name type="common">Japanese beetle</name>
    <dbReference type="NCBI Taxonomy" id="7064"/>
    <lineage>
        <taxon>Eukaryota</taxon>
        <taxon>Metazoa</taxon>
        <taxon>Ecdysozoa</taxon>
        <taxon>Arthropoda</taxon>
        <taxon>Hexapoda</taxon>
        <taxon>Insecta</taxon>
        <taxon>Pterygota</taxon>
        <taxon>Neoptera</taxon>
        <taxon>Endopterygota</taxon>
        <taxon>Coleoptera</taxon>
        <taxon>Polyphaga</taxon>
        <taxon>Scarabaeiformia</taxon>
        <taxon>Scarabaeidae</taxon>
        <taxon>Rutelinae</taxon>
        <taxon>Popillia</taxon>
    </lineage>
</organism>
<dbReference type="GO" id="GO:0042276">
    <property type="term" value="P:error-prone translesion synthesis"/>
    <property type="evidence" value="ECO:0007669"/>
    <property type="project" value="TreeGrafter"/>
</dbReference>
<keyword evidence="4" id="KW-0540">Nuclease</keyword>
<dbReference type="GO" id="GO:0004527">
    <property type="term" value="F:exonuclease activity"/>
    <property type="evidence" value="ECO:0007669"/>
    <property type="project" value="UniProtKB-KW"/>
</dbReference>
<dbReference type="Proteomes" id="UP001458880">
    <property type="component" value="Unassembled WGS sequence"/>
</dbReference>
<dbReference type="EMBL" id="JASPKY010000201">
    <property type="protein sequence ID" value="KAK9721214.1"/>
    <property type="molecule type" value="Genomic_DNA"/>
</dbReference>
<evidence type="ECO:0000313" key="5">
    <source>
        <dbReference type="Proteomes" id="UP001458880"/>
    </source>
</evidence>
<evidence type="ECO:0000256" key="1">
    <source>
        <dbReference type="ARBA" id="ARBA00049244"/>
    </source>
</evidence>